<dbReference type="PATRIC" id="fig|1288826.3.peg.2670"/>
<reference evidence="2 3" key="1">
    <citation type="journal article" date="2013" name="Genome Announc.">
        <title>Genome Sequence of Hydrothermal Arsenic-Respiring Bacterium Marinobacter santoriniensis NKSG1T.</title>
        <authorList>
            <person name="Handley K.M."/>
            <person name="Upton M."/>
            <person name="Beatson S.A."/>
            <person name="Hery M."/>
            <person name="Lloyd J.R."/>
        </authorList>
    </citation>
    <scope>NUCLEOTIDE SEQUENCE [LARGE SCALE GENOMIC DNA]</scope>
    <source>
        <strain evidence="2 3">NKSG1</strain>
    </source>
</reference>
<comment type="caution">
    <text evidence="2">The sequence shown here is derived from an EMBL/GenBank/DDBJ whole genome shotgun (WGS) entry which is preliminary data.</text>
</comment>
<dbReference type="AlphaFoldDB" id="M7D1W3"/>
<name>M7D1W3_9GAMM</name>
<dbReference type="Proteomes" id="UP000011960">
    <property type="component" value="Unassembled WGS sequence"/>
</dbReference>
<evidence type="ECO:0000256" key="1">
    <source>
        <dbReference type="SAM" id="Phobius"/>
    </source>
</evidence>
<proteinExistence type="predicted"/>
<dbReference type="EMBL" id="APAT01000021">
    <property type="protein sequence ID" value="EMP54743.1"/>
    <property type="molecule type" value="Genomic_DNA"/>
</dbReference>
<keyword evidence="1" id="KW-0472">Membrane</keyword>
<organism evidence="2 3">
    <name type="scientific">Marinobacter santoriniensis NKSG1</name>
    <dbReference type="NCBI Taxonomy" id="1288826"/>
    <lineage>
        <taxon>Bacteria</taxon>
        <taxon>Pseudomonadati</taxon>
        <taxon>Pseudomonadota</taxon>
        <taxon>Gammaproteobacteria</taxon>
        <taxon>Pseudomonadales</taxon>
        <taxon>Marinobacteraceae</taxon>
        <taxon>Marinobacter</taxon>
    </lineage>
</organism>
<keyword evidence="3" id="KW-1185">Reference proteome</keyword>
<dbReference type="eggNOG" id="ENOG50332WU">
    <property type="taxonomic scope" value="Bacteria"/>
</dbReference>
<feature type="transmembrane region" description="Helical" evidence="1">
    <location>
        <begin position="32"/>
        <end position="53"/>
    </location>
</feature>
<keyword evidence="1" id="KW-0812">Transmembrane</keyword>
<keyword evidence="1" id="KW-1133">Transmembrane helix</keyword>
<evidence type="ECO:0000313" key="2">
    <source>
        <dbReference type="EMBL" id="EMP54743.1"/>
    </source>
</evidence>
<accession>M7D1W3</accession>
<evidence type="ECO:0000313" key="3">
    <source>
        <dbReference type="Proteomes" id="UP000011960"/>
    </source>
</evidence>
<dbReference type="OrthoDB" id="6904738at2"/>
<sequence length="92" mass="9705">MKQMLRKLFAPILRPLESGEIGPSYKPSHRTILKAVGALFLVLSMLSLAALIYTGQSGALIPVVVFLGIGGVSLIVGTLGSDVAVSKIWGNR</sequence>
<feature type="transmembrane region" description="Helical" evidence="1">
    <location>
        <begin position="59"/>
        <end position="85"/>
    </location>
</feature>
<protein>
    <submittedName>
        <fullName evidence="2">Uncharacterized protein</fullName>
    </submittedName>
</protein>
<gene>
    <name evidence="2" type="ORF">MSNKSG1_13467</name>
</gene>